<dbReference type="Pfam" id="PF08240">
    <property type="entry name" value="ADH_N"/>
    <property type="match status" value="1"/>
</dbReference>
<dbReference type="OrthoDB" id="191139at2759"/>
<dbReference type="Gene3D" id="3.40.50.720">
    <property type="entry name" value="NAD(P)-binding Rossmann-like Domain"/>
    <property type="match status" value="1"/>
</dbReference>
<feature type="domain" description="Enoyl reductase (ER)" evidence="1">
    <location>
        <begin position="10"/>
        <end position="344"/>
    </location>
</feature>
<dbReference type="Pfam" id="PF13602">
    <property type="entry name" value="ADH_zinc_N_2"/>
    <property type="match status" value="1"/>
</dbReference>
<dbReference type="PANTHER" id="PTHR11695">
    <property type="entry name" value="ALCOHOL DEHYDROGENASE RELATED"/>
    <property type="match status" value="1"/>
</dbReference>
<dbReference type="InterPro" id="IPR020843">
    <property type="entry name" value="ER"/>
</dbReference>
<evidence type="ECO:0000313" key="3">
    <source>
        <dbReference type="Proteomes" id="UP000509510"/>
    </source>
</evidence>
<dbReference type="InterPro" id="IPR011032">
    <property type="entry name" value="GroES-like_sf"/>
</dbReference>
<sequence length="347" mass="37489">MQSIHINTYSEPSGYQLGELAKPVIEDDRDVLIKVHAGSVNPVDVKMAVGVLKMVTPLQFPYKIGYDCAGTVSEVGSAVSRFKVGDEVYTRLPGSHRGAWSEYAKAPENFFALKPTNLSFDDAASIPLAAVTAFQALQSAGDLNGKTVFIPAGLSGTGAYCCQLAKNVFKAGKVITTVSTSKVPKVKELLGEGVVDEIIDYTKEDPKTTIPLGSVDFMFDTVGMAMPYLCLLRPKTGLVISISLIPSGDKLAASGEVPVPFILRKILNLVDAINRWRASRWDVTYQYLFMDPNGKDLEEIKESVEQGKLRAVVGTKVHYKDIDAVREACGVVFNGKGGIGKTVISFD</sequence>
<dbReference type="InterPro" id="IPR013154">
    <property type="entry name" value="ADH-like_N"/>
</dbReference>
<dbReference type="Proteomes" id="UP000509510">
    <property type="component" value="Chromosome V"/>
</dbReference>
<dbReference type="GeneID" id="55996747"/>
<accession>A0A7H8R7I7</accession>
<reference evidence="3" key="1">
    <citation type="submission" date="2020-06" db="EMBL/GenBank/DDBJ databases">
        <title>A chromosome-scale genome assembly of Talaromyces rugulosus W13939.</title>
        <authorList>
            <person name="Wang B."/>
            <person name="Guo L."/>
            <person name="Ye K."/>
            <person name="Wang L."/>
        </authorList>
    </citation>
    <scope>NUCLEOTIDE SEQUENCE [LARGE SCALE GENOMIC DNA]</scope>
    <source>
        <strain evidence="3">W13939</strain>
    </source>
</reference>
<dbReference type="EMBL" id="CP055902">
    <property type="protein sequence ID" value="QKX62107.1"/>
    <property type="molecule type" value="Genomic_DNA"/>
</dbReference>
<dbReference type="InterPro" id="IPR036291">
    <property type="entry name" value="NAD(P)-bd_dom_sf"/>
</dbReference>
<evidence type="ECO:0000313" key="2">
    <source>
        <dbReference type="EMBL" id="QKX62107.1"/>
    </source>
</evidence>
<organism evidence="2 3">
    <name type="scientific">Talaromyces rugulosus</name>
    <name type="common">Penicillium rugulosum</name>
    <dbReference type="NCBI Taxonomy" id="121627"/>
    <lineage>
        <taxon>Eukaryota</taxon>
        <taxon>Fungi</taxon>
        <taxon>Dikarya</taxon>
        <taxon>Ascomycota</taxon>
        <taxon>Pezizomycotina</taxon>
        <taxon>Eurotiomycetes</taxon>
        <taxon>Eurotiomycetidae</taxon>
        <taxon>Eurotiales</taxon>
        <taxon>Trichocomaceae</taxon>
        <taxon>Talaromyces</taxon>
        <taxon>Talaromyces sect. Islandici</taxon>
    </lineage>
</organism>
<dbReference type="SUPFAM" id="SSF51735">
    <property type="entry name" value="NAD(P)-binding Rossmann-fold domains"/>
    <property type="match status" value="1"/>
</dbReference>
<gene>
    <name evidence="2" type="ORF">TRUGW13939_09263</name>
</gene>
<dbReference type="KEGG" id="trg:TRUGW13939_09263"/>
<dbReference type="PANTHER" id="PTHR11695:SF294">
    <property type="entry name" value="RETICULON-4-INTERACTING PROTEIN 1, MITOCHONDRIAL"/>
    <property type="match status" value="1"/>
</dbReference>
<dbReference type="SMART" id="SM00829">
    <property type="entry name" value="PKS_ER"/>
    <property type="match status" value="1"/>
</dbReference>
<dbReference type="GO" id="GO:0005739">
    <property type="term" value="C:mitochondrion"/>
    <property type="evidence" value="ECO:0007669"/>
    <property type="project" value="TreeGrafter"/>
</dbReference>
<protein>
    <recommendedName>
        <fullName evidence="1">Enoyl reductase (ER) domain-containing protein</fullName>
    </recommendedName>
</protein>
<keyword evidence="3" id="KW-1185">Reference proteome</keyword>
<dbReference type="GO" id="GO:0016491">
    <property type="term" value="F:oxidoreductase activity"/>
    <property type="evidence" value="ECO:0007669"/>
    <property type="project" value="InterPro"/>
</dbReference>
<dbReference type="InterPro" id="IPR050700">
    <property type="entry name" value="YIM1/Zinc_Alcohol_DH_Fams"/>
</dbReference>
<dbReference type="SUPFAM" id="SSF50129">
    <property type="entry name" value="GroES-like"/>
    <property type="match status" value="1"/>
</dbReference>
<dbReference type="AlphaFoldDB" id="A0A7H8R7I7"/>
<proteinExistence type="predicted"/>
<name>A0A7H8R7I7_TALRU</name>
<evidence type="ECO:0000259" key="1">
    <source>
        <dbReference type="SMART" id="SM00829"/>
    </source>
</evidence>
<dbReference type="Gene3D" id="3.90.180.10">
    <property type="entry name" value="Medium-chain alcohol dehydrogenases, catalytic domain"/>
    <property type="match status" value="1"/>
</dbReference>
<dbReference type="CDD" id="cd05289">
    <property type="entry name" value="MDR_like_2"/>
    <property type="match status" value="1"/>
</dbReference>
<dbReference type="RefSeq" id="XP_035348281.1">
    <property type="nucleotide sequence ID" value="XM_035492388.1"/>
</dbReference>